<dbReference type="Proteomes" id="UP001620626">
    <property type="component" value="Unassembled WGS sequence"/>
</dbReference>
<dbReference type="InterPro" id="IPR029058">
    <property type="entry name" value="AB_hydrolase_fold"/>
</dbReference>
<dbReference type="AlphaFoldDB" id="A0ABD2KES0"/>
<gene>
    <name evidence="2" type="ORF">niasHT_025412</name>
</gene>
<evidence type="ECO:0008006" key="4">
    <source>
        <dbReference type="Google" id="ProtNLM"/>
    </source>
</evidence>
<accession>A0ABD2KES0</accession>
<dbReference type="Pfam" id="PF01674">
    <property type="entry name" value="Lipase_2"/>
    <property type="match status" value="1"/>
</dbReference>
<dbReference type="InterPro" id="IPR002918">
    <property type="entry name" value="Lipase_EstA/Esterase_EstB"/>
</dbReference>
<keyword evidence="1" id="KW-0732">Signal</keyword>
<sequence length="276" mass="30951">MNLALFVAICQFLLLFFGTFPPTHGTISTPFSQFLRNSFNDEVEKNIARRDLGTDGSFGGGKGRIKAKKRPVIFVHGLTNLAGELDYVRRLFREKGGYRDSELYATTYGYGMKGWKWLRDAMKCDHVKKIRIMIRAITQFTHSSQAILGGVCVDTGEQLGPPLTHLVHTFIGVGGANREAVHLCRLFDWAMPCNPVNGMRCHSRFLDDINSKVGYEATTRIFVIRSMDDGTVGTRDCEGRSVSAIDGQNDEIVLRNYSHQMVIFGTGEQQLKLLTF</sequence>
<evidence type="ECO:0000313" key="2">
    <source>
        <dbReference type="EMBL" id="KAL3101430.1"/>
    </source>
</evidence>
<dbReference type="PANTHER" id="PTHR32015">
    <property type="entry name" value="FASTING INDUCED LIPASE"/>
    <property type="match status" value="1"/>
</dbReference>
<keyword evidence="3" id="KW-1185">Reference proteome</keyword>
<reference evidence="2 3" key="1">
    <citation type="submission" date="2024-10" db="EMBL/GenBank/DDBJ databases">
        <authorList>
            <person name="Kim D."/>
        </authorList>
    </citation>
    <scope>NUCLEOTIDE SEQUENCE [LARGE SCALE GENOMIC DNA]</scope>
    <source>
        <strain evidence="2">BH-2024</strain>
    </source>
</reference>
<proteinExistence type="predicted"/>
<dbReference type="SUPFAM" id="SSF53474">
    <property type="entry name" value="alpha/beta-Hydrolases"/>
    <property type="match status" value="1"/>
</dbReference>
<comment type="caution">
    <text evidence="2">The sequence shown here is derived from an EMBL/GenBank/DDBJ whole genome shotgun (WGS) entry which is preliminary data.</text>
</comment>
<organism evidence="2 3">
    <name type="scientific">Heterodera trifolii</name>
    <dbReference type="NCBI Taxonomy" id="157864"/>
    <lineage>
        <taxon>Eukaryota</taxon>
        <taxon>Metazoa</taxon>
        <taxon>Ecdysozoa</taxon>
        <taxon>Nematoda</taxon>
        <taxon>Chromadorea</taxon>
        <taxon>Rhabditida</taxon>
        <taxon>Tylenchina</taxon>
        <taxon>Tylenchomorpha</taxon>
        <taxon>Tylenchoidea</taxon>
        <taxon>Heteroderidae</taxon>
        <taxon>Heteroderinae</taxon>
        <taxon>Heterodera</taxon>
    </lineage>
</organism>
<dbReference type="PANTHER" id="PTHR32015:SF3">
    <property type="entry name" value="TRIACYLGLYCEROL LIPASE"/>
    <property type="match status" value="1"/>
</dbReference>
<feature type="chain" id="PRO_5044840095" description="Triacylglycerol lipase" evidence="1">
    <location>
        <begin position="26"/>
        <end position="276"/>
    </location>
</feature>
<dbReference type="EMBL" id="JBICBT010000781">
    <property type="protein sequence ID" value="KAL3101430.1"/>
    <property type="molecule type" value="Genomic_DNA"/>
</dbReference>
<name>A0ABD2KES0_9BILA</name>
<evidence type="ECO:0000313" key="3">
    <source>
        <dbReference type="Proteomes" id="UP001620626"/>
    </source>
</evidence>
<protein>
    <recommendedName>
        <fullName evidence="4">Triacylglycerol lipase</fullName>
    </recommendedName>
</protein>
<feature type="signal peptide" evidence="1">
    <location>
        <begin position="1"/>
        <end position="25"/>
    </location>
</feature>
<evidence type="ECO:0000256" key="1">
    <source>
        <dbReference type="SAM" id="SignalP"/>
    </source>
</evidence>
<dbReference type="Gene3D" id="3.40.50.1820">
    <property type="entry name" value="alpha/beta hydrolase"/>
    <property type="match status" value="1"/>
</dbReference>